<accession>A0ABD2XHG1</accession>
<evidence type="ECO:0000313" key="1">
    <source>
        <dbReference type="EMBL" id="KAL3404730.1"/>
    </source>
</evidence>
<comment type="caution">
    <text evidence="1">The sequence shown here is derived from an EMBL/GenBank/DDBJ whole genome shotgun (WGS) entry which is preliminary data.</text>
</comment>
<protein>
    <submittedName>
        <fullName evidence="1">Uncharacterized protein</fullName>
    </submittedName>
</protein>
<name>A0ABD2XHG1_9HYME</name>
<reference evidence="1 2" key="1">
    <citation type="journal article" date="2024" name="bioRxiv">
        <title>A reference genome for Trichogramma kaykai: A tiny desert-dwelling parasitoid wasp with competing sex-ratio distorters.</title>
        <authorList>
            <person name="Culotta J."/>
            <person name="Lindsey A.R."/>
        </authorList>
    </citation>
    <scope>NUCLEOTIDE SEQUENCE [LARGE SCALE GENOMIC DNA]</scope>
    <source>
        <strain evidence="1 2">KSX58</strain>
    </source>
</reference>
<gene>
    <name evidence="1" type="ORF">TKK_002769</name>
</gene>
<dbReference type="EMBL" id="JBJJXI010000023">
    <property type="protein sequence ID" value="KAL3404730.1"/>
    <property type="molecule type" value="Genomic_DNA"/>
</dbReference>
<dbReference type="AlphaFoldDB" id="A0ABD2XHG1"/>
<sequence length="273" mass="31128">MRKIEITQLTELIKSVYWLECVSLFDSTQLLVRHALSCSALRASRDTNGGAHERRGGKAGRRHRVSDSVVARYLLAMQAAFDLMYDLEEFCGLKSYFSEQHVDLLNHRMNRDDEDVRKLLLWIDKHDLFRTDSQLISVSSGVIGDESINCHMATELGKKSMATMIEKSACDISLSTKFKVKPLSAATNGAHVRDEEFINVDPQILFQRIIHSFQGNEHNTREAFEYELSPYPLSIFDECGMMRKNKKAELSNLFKTHVNLDPTTINFYITDGG</sequence>
<organism evidence="1 2">
    <name type="scientific">Trichogramma kaykai</name>
    <dbReference type="NCBI Taxonomy" id="54128"/>
    <lineage>
        <taxon>Eukaryota</taxon>
        <taxon>Metazoa</taxon>
        <taxon>Ecdysozoa</taxon>
        <taxon>Arthropoda</taxon>
        <taxon>Hexapoda</taxon>
        <taxon>Insecta</taxon>
        <taxon>Pterygota</taxon>
        <taxon>Neoptera</taxon>
        <taxon>Endopterygota</taxon>
        <taxon>Hymenoptera</taxon>
        <taxon>Apocrita</taxon>
        <taxon>Proctotrupomorpha</taxon>
        <taxon>Chalcidoidea</taxon>
        <taxon>Trichogrammatidae</taxon>
        <taxon>Trichogramma</taxon>
    </lineage>
</organism>
<evidence type="ECO:0000313" key="2">
    <source>
        <dbReference type="Proteomes" id="UP001627154"/>
    </source>
</evidence>
<proteinExistence type="predicted"/>
<keyword evidence="2" id="KW-1185">Reference proteome</keyword>
<dbReference type="Proteomes" id="UP001627154">
    <property type="component" value="Unassembled WGS sequence"/>
</dbReference>